<keyword evidence="8" id="KW-1185">Reference proteome</keyword>
<dbReference type="PROSITE" id="PS00028">
    <property type="entry name" value="ZINC_FINGER_C2H2_1"/>
    <property type="match status" value="1"/>
</dbReference>
<organism evidence="7 8">
    <name type="scientific">Acorus calamus</name>
    <name type="common">Sweet flag</name>
    <dbReference type="NCBI Taxonomy" id="4465"/>
    <lineage>
        <taxon>Eukaryota</taxon>
        <taxon>Viridiplantae</taxon>
        <taxon>Streptophyta</taxon>
        <taxon>Embryophyta</taxon>
        <taxon>Tracheophyta</taxon>
        <taxon>Spermatophyta</taxon>
        <taxon>Magnoliopsida</taxon>
        <taxon>Liliopsida</taxon>
        <taxon>Acoraceae</taxon>
        <taxon>Acorus</taxon>
    </lineage>
</organism>
<gene>
    <name evidence="7" type="primary">KNU</name>
    <name evidence="7" type="ORF">QJS10_CPB12g00893</name>
</gene>
<proteinExistence type="predicted"/>
<dbReference type="GO" id="GO:0008270">
    <property type="term" value="F:zinc ion binding"/>
    <property type="evidence" value="ECO:0007669"/>
    <property type="project" value="UniProtKB-KW"/>
</dbReference>
<reference evidence="7" key="2">
    <citation type="submission" date="2023-06" db="EMBL/GenBank/DDBJ databases">
        <authorList>
            <person name="Ma L."/>
            <person name="Liu K.-W."/>
            <person name="Li Z."/>
            <person name="Hsiao Y.-Y."/>
            <person name="Qi Y."/>
            <person name="Fu T."/>
            <person name="Tang G."/>
            <person name="Zhang D."/>
            <person name="Sun W.-H."/>
            <person name="Liu D.-K."/>
            <person name="Li Y."/>
            <person name="Chen G.-Z."/>
            <person name="Liu X.-D."/>
            <person name="Liao X.-Y."/>
            <person name="Jiang Y.-T."/>
            <person name="Yu X."/>
            <person name="Hao Y."/>
            <person name="Huang J."/>
            <person name="Zhao X.-W."/>
            <person name="Ke S."/>
            <person name="Chen Y.-Y."/>
            <person name="Wu W.-L."/>
            <person name="Hsu J.-L."/>
            <person name="Lin Y.-F."/>
            <person name="Huang M.-D."/>
            <person name="Li C.-Y."/>
            <person name="Huang L."/>
            <person name="Wang Z.-W."/>
            <person name="Zhao X."/>
            <person name="Zhong W.-Y."/>
            <person name="Peng D.-H."/>
            <person name="Ahmad S."/>
            <person name="Lan S."/>
            <person name="Zhang J.-S."/>
            <person name="Tsai W.-C."/>
            <person name="Van De Peer Y."/>
            <person name="Liu Z.-J."/>
        </authorList>
    </citation>
    <scope>NUCLEOTIDE SEQUENCE</scope>
    <source>
        <strain evidence="7">CP</strain>
        <tissue evidence="7">Leaves</tissue>
    </source>
</reference>
<evidence type="ECO:0000259" key="6">
    <source>
        <dbReference type="PROSITE" id="PS00028"/>
    </source>
</evidence>
<dbReference type="GO" id="GO:0009788">
    <property type="term" value="P:negative regulation of abscisic acid-activated signaling pathway"/>
    <property type="evidence" value="ECO:0007669"/>
    <property type="project" value="InterPro"/>
</dbReference>
<dbReference type="GO" id="GO:0005634">
    <property type="term" value="C:nucleus"/>
    <property type="evidence" value="ECO:0007669"/>
    <property type="project" value="UniProtKB-SubCell"/>
</dbReference>
<comment type="caution">
    <text evidence="7">The sequence shown here is derived from an EMBL/GenBank/DDBJ whole genome shotgun (WGS) entry which is preliminary data.</text>
</comment>
<dbReference type="PANTHER" id="PTHR47287:SF15">
    <property type="entry name" value="ZINC FINGER PROTEIN 3-LIKE"/>
    <property type="match status" value="1"/>
</dbReference>
<dbReference type="InterPro" id="IPR044246">
    <property type="entry name" value="ZFP3-like"/>
</dbReference>
<dbReference type="Proteomes" id="UP001180020">
    <property type="component" value="Unassembled WGS sequence"/>
</dbReference>
<feature type="domain" description="C2H2-type" evidence="6">
    <location>
        <begin position="84"/>
        <end position="104"/>
    </location>
</feature>
<evidence type="ECO:0000256" key="2">
    <source>
        <dbReference type="ARBA" id="ARBA00022723"/>
    </source>
</evidence>
<dbReference type="EMBL" id="JAUJYO010000012">
    <property type="protein sequence ID" value="KAK1301837.1"/>
    <property type="molecule type" value="Genomic_DNA"/>
</dbReference>
<evidence type="ECO:0000313" key="8">
    <source>
        <dbReference type="Proteomes" id="UP001180020"/>
    </source>
</evidence>
<keyword evidence="2" id="KW-0479">Metal-binding</keyword>
<accession>A0AAV9DPH3</accession>
<comment type="subcellular location">
    <subcellularLocation>
        <location evidence="1">Nucleus</location>
    </subcellularLocation>
</comment>
<dbReference type="PANTHER" id="PTHR47287">
    <property type="entry name" value="C2H2 AND C2HC ZINC FINGERS SUPERFAMILY PROTEIN"/>
    <property type="match status" value="1"/>
</dbReference>
<keyword evidence="3" id="KW-0863">Zinc-finger</keyword>
<name>A0AAV9DPH3_ACOCL</name>
<evidence type="ECO:0000256" key="4">
    <source>
        <dbReference type="ARBA" id="ARBA00022833"/>
    </source>
</evidence>
<sequence>MGPWGRVRSGGARARVCPRACACRRAQTGRAGVRVRVRRPAASTGRCLISRLLDTSPRHATSAPLLGMPPRGHAGTEATKTFTCLYCSLWFFTSQPFGDHQNAHKKERVAARRSFPSETSAMAATASPPFATASIIGSSRMLLPLYYVFPNSSATIRRC</sequence>
<keyword evidence="5" id="KW-0539">Nucleus</keyword>
<evidence type="ECO:0000256" key="5">
    <source>
        <dbReference type="ARBA" id="ARBA00023242"/>
    </source>
</evidence>
<protein>
    <submittedName>
        <fullName evidence="7">Zinc finger protein KNUCKLES</fullName>
    </submittedName>
</protein>
<evidence type="ECO:0000256" key="1">
    <source>
        <dbReference type="ARBA" id="ARBA00004123"/>
    </source>
</evidence>
<dbReference type="InterPro" id="IPR013087">
    <property type="entry name" value="Znf_C2H2_type"/>
</dbReference>
<evidence type="ECO:0000256" key="3">
    <source>
        <dbReference type="ARBA" id="ARBA00022771"/>
    </source>
</evidence>
<dbReference type="AlphaFoldDB" id="A0AAV9DPH3"/>
<reference evidence="7" key="1">
    <citation type="journal article" date="2023" name="Nat. Commun.">
        <title>Diploid and tetraploid genomes of Acorus and the evolution of monocots.</title>
        <authorList>
            <person name="Ma L."/>
            <person name="Liu K.W."/>
            <person name="Li Z."/>
            <person name="Hsiao Y.Y."/>
            <person name="Qi Y."/>
            <person name="Fu T."/>
            <person name="Tang G.D."/>
            <person name="Zhang D."/>
            <person name="Sun W.H."/>
            <person name="Liu D.K."/>
            <person name="Li Y."/>
            <person name="Chen G.Z."/>
            <person name="Liu X.D."/>
            <person name="Liao X.Y."/>
            <person name="Jiang Y.T."/>
            <person name="Yu X."/>
            <person name="Hao Y."/>
            <person name="Huang J."/>
            <person name="Zhao X.W."/>
            <person name="Ke S."/>
            <person name="Chen Y.Y."/>
            <person name="Wu W.L."/>
            <person name="Hsu J.L."/>
            <person name="Lin Y.F."/>
            <person name="Huang M.D."/>
            <person name="Li C.Y."/>
            <person name="Huang L."/>
            <person name="Wang Z.W."/>
            <person name="Zhao X."/>
            <person name="Zhong W.Y."/>
            <person name="Peng D.H."/>
            <person name="Ahmad S."/>
            <person name="Lan S."/>
            <person name="Zhang J.S."/>
            <person name="Tsai W.C."/>
            <person name="Van de Peer Y."/>
            <person name="Liu Z.J."/>
        </authorList>
    </citation>
    <scope>NUCLEOTIDE SEQUENCE</scope>
    <source>
        <strain evidence="7">CP</strain>
    </source>
</reference>
<evidence type="ECO:0000313" key="7">
    <source>
        <dbReference type="EMBL" id="KAK1301837.1"/>
    </source>
</evidence>
<keyword evidence="4" id="KW-0862">Zinc</keyword>